<keyword evidence="8" id="KW-0131">Cell cycle</keyword>
<dbReference type="InterPro" id="IPR051421">
    <property type="entry name" value="RNA_Proc_DNA_Dmg_Regulator"/>
</dbReference>
<comment type="subcellular location">
    <subcellularLocation>
        <location evidence="2">Cytoplasm</location>
    </subcellularLocation>
    <subcellularLocation>
        <location evidence="1">Nucleus</location>
    </subcellularLocation>
</comment>
<evidence type="ECO:0000256" key="5">
    <source>
        <dbReference type="ARBA" id="ARBA00022664"/>
    </source>
</evidence>
<dbReference type="GO" id="GO:0005737">
    <property type="term" value="C:cytoplasm"/>
    <property type="evidence" value="ECO:0007669"/>
    <property type="project" value="UniProtKB-SubCell"/>
</dbReference>
<dbReference type="GO" id="GO:0008380">
    <property type="term" value="P:RNA splicing"/>
    <property type="evidence" value="ECO:0007669"/>
    <property type="project" value="UniProtKB-KW"/>
</dbReference>
<dbReference type="GO" id="GO:0006397">
    <property type="term" value="P:mRNA processing"/>
    <property type="evidence" value="ECO:0007669"/>
    <property type="project" value="UniProtKB-KW"/>
</dbReference>
<evidence type="ECO:0000256" key="6">
    <source>
        <dbReference type="ARBA" id="ARBA00023187"/>
    </source>
</evidence>
<evidence type="ECO:0000256" key="1">
    <source>
        <dbReference type="ARBA" id="ARBA00004123"/>
    </source>
</evidence>
<accession>A0A4Y7NJK8</accession>
<evidence type="ECO:0000313" key="12">
    <source>
        <dbReference type="EMBL" id="SVE93429.1"/>
    </source>
</evidence>
<evidence type="ECO:0000256" key="7">
    <source>
        <dbReference type="ARBA" id="ARBA00023242"/>
    </source>
</evidence>
<proteinExistence type="evidence at transcript level"/>
<evidence type="ECO:0000256" key="2">
    <source>
        <dbReference type="ARBA" id="ARBA00004496"/>
    </source>
</evidence>
<dbReference type="Pfam" id="PF22782">
    <property type="entry name" value="SDE2"/>
    <property type="match status" value="1"/>
</dbReference>
<dbReference type="Pfam" id="PF13297">
    <property type="entry name" value="SDE2_2C"/>
    <property type="match status" value="1"/>
</dbReference>
<dbReference type="InterPro" id="IPR053822">
    <property type="entry name" value="SDE2-like_dom"/>
</dbReference>
<reference evidence="12" key="1">
    <citation type="submission" date="2018-08" db="EMBL/GenBank/DDBJ databases">
        <authorList>
            <person name="Cornetti L."/>
        </authorList>
    </citation>
    <scope>NUCLEOTIDE SEQUENCE</scope>
    <source>
        <strain evidence="12">DE-FRO-2-1</strain>
    </source>
</reference>
<evidence type="ECO:0000256" key="8">
    <source>
        <dbReference type="ARBA" id="ARBA00023306"/>
    </source>
</evidence>
<keyword evidence="4" id="KW-0963">Cytoplasm</keyword>
<protein>
    <submittedName>
        <fullName evidence="12">EOG090X0OE5</fullName>
    </submittedName>
</protein>
<keyword evidence="6" id="KW-0508">mRNA splicing</keyword>
<evidence type="ECO:0000259" key="10">
    <source>
        <dbReference type="Pfam" id="PF13297"/>
    </source>
</evidence>
<feature type="compositionally biased region" description="Basic and acidic residues" evidence="9">
    <location>
        <begin position="277"/>
        <end position="310"/>
    </location>
</feature>
<evidence type="ECO:0000256" key="9">
    <source>
        <dbReference type="SAM" id="MobiDB-lite"/>
    </source>
</evidence>
<feature type="domain" description="SDE2/SF3A3 SAP" evidence="10">
    <location>
        <begin position="298"/>
        <end position="376"/>
    </location>
</feature>
<dbReference type="GO" id="GO:0005634">
    <property type="term" value="C:nucleus"/>
    <property type="evidence" value="ECO:0007669"/>
    <property type="project" value="UniProtKB-SubCell"/>
</dbReference>
<evidence type="ECO:0000256" key="3">
    <source>
        <dbReference type="ARBA" id="ARBA00008726"/>
    </source>
</evidence>
<keyword evidence="5" id="KW-0507">mRNA processing</keyword>
<feature type="domain" description="SDE2-like" evidence="11">
    <location>
        <begin position="76"/>
        <end position="173"/>
    </location>
</feature>
<sequence length="381" mass="43052">MAGVFIKSLDAKWIQLETSVSYSYYTIVEELKRFHRLQDDSPFFKLYNGCQEISPGISFVWPENDVFINTTISLAGGKGGFGSMLRAIGAQIEKTTNREACRDLSGRRLRDINEEKRLKDWVAKQAEREEEREERKKKKLDKLRQEFKHDFNDPEYFKARSEVVDKVHEALEQGINAASSSTAEEPIQKKRKVSDNVPAFKKTALWVGVSDDDISESESDDEKNMQPATVSDDNSQSQSSETLPDKETCESQSSSETPLNEKVSQEITSSEASSDALAEHTEVTKEQEIEKSEPVETTKTEEEKPVHTEEPTVFEPIVLEDFQSPQQLETLGLNQLKFELQSRGMKCGGTLAERASRLYCVKGLSPDKIDPNLLAKPAKKK</sequence>
<evidence type="ECO:0000259" key="11">
    <source>
        <dbReference type="Pfam" id="PF22782"/>
    </source>
</evidence>
<comment type="similarity">
    <text evidence="3">Belongs to the SDE2 family.</text>
</comment>
<name>A0A4Y7NJK8_9CRUS</name>
<organism evidence="12">
    <name type="scientific">Moina brachiata</name>
    <dbReference type="NCBI Taxonomy" id="675436"/>
    <lineage>
        <taxon>Eukaryota</taxon>
        <taxon>Metazoa</taxon>
        <taxon>Ecdysozoa</taxon>
        <taxon>Arthropoda</taxon>
        <taxon>Crustacea</taxon>
        <taxon>Branchiopoda</taxon>
        <taxon>Diplostraca</taxon>
        <taxon>Cladocera</taxon>
        <taxon>Anomopoda</taxon>
        <taxon>Moinidae</taxon>
        <taxon>Moina</taxon>
    </lineage>
</organism>
<dbReference type="AlphaFoldDB" id="A0A4Y7NJK8"/>
<dbReference type="PANTHER" id="PTHR12786:SF1">
    <property type="entry name" value="SPLICING REGULATOR SDE2"/>
    <property type="match status" value="1"/>
</dbReference>
<feature type="region of interest" description="Disordered" evidence="9">
    <location>
        <begin position="202"/>
        <end position="312"/>
    </location>
</feature>
<evidence type="ECO:0000256" key="4">
    <source>
        <dbReference type="ARBA" id="ARBA00022490"/>
    </source>
</evidence>
<feature type="compositionally biased region" description="Acidic residues" evidence="9">
    <location>
        <begin position="210"/>
        <end position="221"/>
    </location>
</feature>
<keyword evidence="7" id="KW-0539">Nucleus</keyword>
<dbReference type="InterPro" id="IPR025086">
    <property type="entry name" value="SDE2/SF3A3_SAP"/>
</dbReference>
<feature type="compositionally biased region" description="Polar residues" evidence="9">
    <location>
        <begin position="226"/>
        <end position="242"/>
    </location>
</feature>
<dbReference type="PANTHER" id="PTHR12786">
    <property type="entry name" value="SPLICING FACTOR SF3A-RELATED"/>
    <property type="match status" value="1"/>
</dbReference>
<dbReference type="EMBL" id="LR023810">
    <property type="protein sequence ID" value="SVE93429.1"/>
    <property type="molecule type" value="mRNA"/>
</dbReference>
<gene>
    <name evidence="12" type="primary">EOG090X0OE5</name>
</gene>